<proteinExistence type="predicted"/>
<gene>
    <name evidence="1" type="ORF">CONPUDRAFT_169072</name>
</gene>
<name>A0A5M3M9M1_CONPW</name>
<sequence>MVWADVPMNQAKSNVVNNNCYTPGNPPQRSTMEYIVDGGGVVISDDLVQLETFLRNLAALGQYFQETASVFQATALRIQNLLSWITPTDVPDSTASIPLIFNTWLRNTVAAYPAGCTSRAENSWNYYRSNCIQVLLSQGILTADDMCTIPLYVNNVYNPSTFNYEALLPPEPTSPRCNVPGSYGYLYFTIPNDGLGGFITQPYTILGSGRTDLYGMGVISATSGAVSYIQATAVDPYNQQGCAGAYLLELNTQQGGSSAPVYVSFVCTPGGGTTGYQTFFVINEQQMYCAGGNVGAATLDGIQGAFMCHATPGMATQCAAYFGGLSPFPTEFVLIP</sequence>
<reference evidence="2" key="1">
    <citation type="journal article" date="2012" name="Science">
        <title>The Paleozoic origin of enzymatic lignin decomposition reconstructed from 31 fungal genomes.</title>
        <authorList>
            <person name="Floudas D."/>
            <person name="Binder M."/>
            <person name="Riley R."/>
            <person name="Barry K."/>
            <person name="Blanchette R.A."/>
            <person name="Henrissat B."/>
            <person name="Martinez A.T."/>
            <person name="Otillar R."/>
            <person name="Spatafora J.W."/>
            <person name="Yadav J.S."/>
            <person name="Aerts A."/>
            <person name="Benoit I."/>
            <person name="Boyd A."/>
            <person name="Carlson A."/>
            <person name="Copeland A."/>
            <person name="Coutinho P.M."/>
            <person name="de Vries R.P."/>
            <person name="Ferreira P."/>
            <person name="Findley K."/>
            <person name="Foster B."/>
            <person name="Gaskell J."/>
            <person name="Glotzer D."/>
            <person name="Gorecki P."/>
            <person name="Heitman J."/>
            <person name="Hesse C."/>
            <person name="Hori C."/>
            <person name="Igarashi K."/>
            <person name="Jurgens J.A."/>
            <person name="Kallen N."/>
            <person name="Kersten P."/>
            <person name="Kohler A."/>
            <person name="Kuees U."/>
            <person name="Kumar T.K.A."/>
            <person name="Kuo A."/>
            <person name="LaButti K."/>
            <person name="Larrondo L.F."/>
            <person name="Lindquist E."/>
            <person name="Ling A."/>
            <person name="Lombard V."/>
            <person name="Lucas S."/>
            <person name="Lundell T."/>
            <person name="Martin R."/>
            <person name="McLaughlin D.J."/>
            <person name="Morgenstern I."/>
            <person name="Morin E."/>
            <person name="Murat C."/>
            <person name="Nagy L.G."/>
            <person name="Nolan M."/>
            <person name="Ohm R.A."/>
            <person name="Patyshakuliyeva A."/>
            <person name="Rokas A."/>
            <person name="Ruiz-Duenas F.J."/>
            <person name="Sabat G."/>
            <person name="Salamov A."/>
            <person name="Samejima M."/>
            <person name="Schmutz J."/>
            <person name="Slot J.C."/>
            <person name="St John F."/>
            <person name="Stenlid J."/>
            <person name="Sun H."/>
            <person name="Sun S."/>
            <person name="Syed K."/>
            <person name="Tsang A."/>
            <person name="Wiebenga A."/>
            <person name="Young D."/>
            <person name="Pisabarro A."/>
            <person name="Eastwood D.C."/>
            <person name="Martin F."/>
            <person name="Cullen D."/>
            <person name="Grigoriev I.V."/>
            <person name="Hibbett D.S."/>
        </authorList>
    </citation>
    <scope>NUCLEOTIDE SEQUENCE [LARGE SCALE GENOMIC DNA]</scope>
    <source>
        <strain evidence="2">RWD-64-598 SS2</strain>
    </source>
</reference>
<dbReference type="GeneID" id="19206140"/>
<keyword evidence="2" id="KW-1185">Reference proteome</keyword>
<dbReference type="OrthoDB" id="73875at2759"/>
<protein>
    <submittedName>
        <fullName evidence="1">Uncharacterized protein</fullName>
    </submittedName>
</protein>
<dbReference type="KEGG" id="cput:CONPUDRAFT_169072"/>
<dbReference type="EMBL" id="JH711587">
    <property type="protein sequence ID" value="EIW75803.1"/>
    <property type="molecule type" value="Genomic_DNA"/>
</dbReference>
<organism evidence="1 2">
    <name type="scientific">Coniophora puteana (strain RWD-64-598)</name>
    <name type="common">Brown rot fungus</name>
    <dbReference type="NCBI Taxonomy" id="741705"/>
    <lineage>
        <taxon>Eukaryota</taxon>
        <taxon>Fungi</taxon>
        <taxon>Dikarya</taxon>
        <taxon>Basidiomycota</taxon>
        <taxon>Agaricomycotina</taxon>
        <taxon>Agaricomycetes</taxon>
        <taxon>Agaricomycetidae</taxon>
        <taxon>Boletales</taxon>
        <taxon>Coniophorineae</taxon>
        <taxon>Coniophoraceae</taxon>
        <taxon>Coniophora</taxon>
    </lineage>
</organism>
<evidence type="ECO:0000313" key="1">
    <source>
        <dbReference type="EMBL" id="EIW75803.1"/>
    </source>
</evidence>
<dbReference type="Proteomes" id="UP000053558">
    <property type="component" value="Unassembled WGS sequence"/>
</dbReference>
<accession>A0A5M3M9M1</accession>
<dbReference type="AlphaFoldDB" id="A0A5M3M9M1"/>
<dbReference type="RefSeq" id="XP_007773820.1">
    <property type="nucleotide sequence ID" value="XM_007775630.1"/>
</dbReference>
<comment type="caution">
    <text evidence="1">The sequence shown here is derived from an EMBL/GenBank/DDBJ whole genome shotgun (WGS) entry which is preliminary data.</text>
</comment>
<evidence type="ECO:0000313" key="2">
    <source>
        <dbReference type="Proteomes" id="UP000053558"/>
    </source>
</evidence>